<dbReference type="AlphaFoldDB" id="A0A0S4J140"/>
<evidence type="ECO:0000313" key="2">
    <source>
        <dbReference type="Proteomes" id="UP000051952"/>
    </source>
</evidence>
<gene>
    <name evidence="1" type="ORF">BSAL_05925</name>
</gene>
<sequence length="83" mass="9029">MRIHMTKQFLLSRCPLGTAAAGGTPHVRYHRTRVTTILCLCVQNAGLRLNIAAKGSFVQFPASATHKGATSCQARERVYTIAT</sequence>
<protein>
    <submittedName>
        <fullName evidence="1">Uncharacterized protein</fullName>
    </submittedName>
</protein>
<name>A0A0S4J140_BODSA</name>
<dbReference type="VEuPathDB" id="TriTrypDB:BSAL_05925"/>
<dbReference type="EMBL" id="CYKH01001048">
    <property type="protein sequence ID" value="CUG80283.1"/>
    <property type="molecule type" value="Genomic_DNA"/>
</dbReference>
<proteinExistence type="predicted"/>
<dbReference type="Proteomes" id="UP000051952">
    <property type="component" value="Unassembled WGS sequence"/>
</dbReference>
<keyword evidence="2" id="KW-1185">Reference proteome</keyword>
<reference evidence="2" key="1">
    <citation type="submission" date="2015-09" db="EMBL/GenBank/DDBJ databases">
        <authorList>
            <consortium name="Pathogen Informatics"/>
        </authorList>
    </citation>
    <scope>NUCLEOTIDE SEQUENCE [LARGE SCALE GENOMIC DNA]</scope>
    <source>
        <strain evidence="2">Lake Konstanz</strain>
    </source>
</reference>
<organism evidence="1 2">
    <name type="scientific">Bodo saltans</name>
    <name type="common">Flagellated protozoan</name>
    <dbReference type="NCBI Taxonomy" id="75058"/>
    <lineage>
        <taxon>Eukaryota</taxon>
        <taxon>Discoba</taxon>
        <taxon>Euglenozoa</taxon>
        <taxon>Kinetoplastea</taxon>
        <taxon>Metakinetoplastina</taxon>
        <taxon>Eubodonida</taxon>
        <taxon>Bodonidae</taxon>
        <taxon>Bodo</taxon>
    </lineage>
</organism>
<evidence type="ECO:0000313" key="1">
    <source>
        <dbReference type="EMBL" id="CUG80283.1"/>
    </source>
</evidence>
<accession>A0A0S4J140</accession>